<proteinExistence type="predicted"/>
<dbReference type="Proteomes" id="UP000030816">
    <property type="component" value="Unassembled WGS sequence"/>
</dbReference>
<reference evidence="3 4" key="1">
    <citation type="journal article" date="2014" name="Proc. Natl. Acad. Sci. U.S.A.">
        <title>Trajectory and genomic determinants of fungal-pathogen speciation and host adaptation.</title>
        <authorList>
            <person name="Hu X."/>
            <person name="Xiao G."/>
            <person name="Zheng P."/>
            <person name="Shang Y."/>
            <person name="Su Y."/>
            <person name="Zhang X."/>
            <person name="Liu X."/>
            <person name="Zhan S."/>
            <person name="St Leger R.J."/>
            <person name="Wang C."/>
        </authorList>
    </citation>
    <scope>NUCLEOTIDE SEQUENCE [LARGE SCALE GENOMIC DNA]</scope>
    <source>
        <strain evidence="3 4">ARSEF 1941</strain>
    </source>
</reference>
<feature type="compositionally biased region" description="Basic residues" evidence="1">
    <location>
        <begin position="127"/>
        <end position="136"/>
    </location>
</feature>
<gene>
    <name evidence="3" type="ORF">MAM_06942</name>
</gene>
<evidence type="ECO:0000313" key="3">
    <source>
        <dbReference type="EMBL" id="KHN95231.1"/>
    </source>
</evidence>
<feature type="transmembrane region" description="Helical" evidence="2">
    <location>
        <begin position="791"/>
        <end position="813"/>
    </location>
</feature>
<dbReference type="HOGENOM" id="CLU_012014_0_0_1"/>
<dbReference type="AlphaFoldDB" id="A0A0B2WGV3"/>
<sequence>MDSSRLSSDSLEGDGHLGASSLGLSNTNPVRNGFNSGGYERLNVDGDGGDDDVTSPERGHAHVSPESTTNSLGVFPGRLTGGSAAFDAPGASEVTSLDSTSHLLDSSRGPETPDGTSAKPTASSRPGLHRIIRKRVWPWSRRSAAASSPSPAPGAADDGSTQAPSDRDPEQGDDGVDEETFRKIYSEPPTYCSSRENPSRKRNKVITAVAIYALVMSGTWLVLACKKQRWGYLVSSTGKLTPATATTLATGIAKSIELSSVAAFTWCVGQELTRRAYRKSRGLTLAEIGMRDWVKEPGAWFQNWDRLRVGGRTVWTPLTCVMILATVGATLYTAASDAMVSPKLRFDKWTPRVLRGPVATSYGNVKYAKRECPSMFGGTAGAADPSADDACINVEFSGQSYRNLLAYMETWTARFDNATQGTRELAARPAGTSLLRNNVTLEGAWIETQHSNITASYLKYGRIVNNVTMALPHPGVYAAATSPVNRIMQPDALSGIGQYSIRAGVVSPAINVMCVGASRDELAPLVYTTWPGSKSVRSGIGHQEIPVEEKLWVNDVPSRTAADGKPYYYNSTVLDDIFLWGPEHSRYPPVFSTGRPEQYPYDYNFISNSTVFDSTGIYTIAKHPDMVNYTICEARSWVSPACSTHFDVSGTAGWKMKAHCEDKGDGDAYHHSDDKKEWALPSRDWKHVGTSWQLSMDMNGGQRNSNASNSRILTKTALRTPDLVPYQPSLAEVFAVYLGSTLVISAIDTPYKHWWAYDITDNILQVKTLEGFNATVRSQEYTSGYSQTWQAVVWFPVLGLVVGLNLLSFSYMVCHKHTITDFTETENLFALAINSPPSSQFKGSCGGGPKKRNFVVPWKVAYAPTANHYFFQEASDMPFKGRYSKAGRKAGGDVVEKELDAYRRLSKNRMWS</sequence>
<comment type="caution">
    <text evidence="3">The sequence shown here is derived from an EMBL/GenBank/DDBJ whole genome shotgun (WGS) entry which is preliminary data.</text>
</comment>
<feature type="transmembrane region" description="Helical" evidence="2">
    <location>
        <begin position="314"/>
        <end position="335"/>
    </location>
</feature>
<accession>A0A0B2WGV3</accession>
<keyword evidence="2" id="KW-0812">Transmembrane</keyword>
<evidence type="ECO:0000256" key="2">
    <source>
        <dbReference type="SAM" id="Phobius"/>
    </source>
</evidence>
<dbReference type="OrthoDB" id="4721035at2759"/>
<feature type="compositionally biased region" description="Polar residues" evidence="1">
    <location>
        <begin position="22"/>
        <end position="34"/>
    </location>
</feature>
<evidence type="ECO:0000313" key="4">
    <source>
        <dbReference type="Proteomes" id="UP000030816"/>
    </source>
</evidence>
<name>A0A0B2WGV3_METAS</name>
<protein>
    <submittedName>
        <fullName evidence="3">Uncharacterized protein</fullName>
    </submittedName>
</protein>
<organism evidence="3 4">
    <name type="scientific">Metarhizium album (strain ARSEF 1941)</name>
    <dbReference type="NCBI Taxonomy" id="1081103"/>
    <lineage>
        <taxon>Eukaryota</taxon>
        <taxon>Fungi</taxon>
        <taxon>Dikarya</taxon>
        <taxon>Ascomycota</taxon>
        <taxon>Pezizomycotina</taxon>
        <taxon>Sordariomycetes</taxon>
        <taxon>Hypocreomycetidae</taxon>
        <taxon>Hypocreales</taxon>
        <taxon>Clavicipitaceae</taxon>
        <taxon>Metarhizium</taxon>
    </lineage>
</organism>
<feature type="transmembrane region" description="Helical" evidence="2">
    <location>
        <begin position="205"/>
        <end position="223"/>
    </location>
</feature>
<feature type="compositionally biased region" description="Polar residues" evidence="1">
    <location>
        <begin position="1"/>
        <end position="10"/>
    </location>
</feature>
<evidence type="ECO:0000256" key="1">
    <source>
        <dbReference type="SAM" id="MobiDB-lite"/>
    </source>
</evidence>
<feature type="region of interest" description="Disordered" evidence="1">
    <location>
        <begin position="1"/>
        <end position="176"/>
    </location>
</feature>
<dbReference type="EMBL" id="AZHE01000025">
    <property type="protein sequence ID" value="KHN95231.1"/>
    <property type="molecule type" value="Genomic_DNA"/>
</dbReference>
<dbReference type="RefSeq" id="XP_040676297.1">
    <property type="nucleotide sequence ID" value="XM_040825740.1"/>
</dbReference>
<feature type="compositionally biased region" description="Polar residues" evidence="1">
    <location>
        <begin position="114"/>
        <end position="124"/>
    </location>
</feature>
<dbReference type="STRING" id="1081103.A0A0B2WGV3"/>
<feature type="compositionally biased region" description="Low complexity" evidence="1">
    <location>
        <begin position="137"/>
        <end position="160"/>
    </location>
</feature>
<keyword evidence="2" id="KW-0472">Membrane</keyword>
<feature type="compositionally biased region" description="Low complexity" evidence="1">
    <location>
        <begin position="95"/>
        <end position="107"/>
    </location>
</feature>
<keyword evidence="2" id="KW-1133">Transmembrane helix</keyword>
<dbReference type="GeneID" id="63741397"/>
<keyword evidence="4" id="KW-1185">Reference proteome</keyword>